<organism evidence="2 3">
    <name type="scientific">Carnegiea gigantea</name>
    <dbReference type="NCBI Taxonomy" id="171969"/>
    <lineage>
        <taxon>Eukaryota</taxon>
        <taxon>Viridiplantae</taxon>
        <taxon>Streptophyta</taxon>
        <taxon>Embryophyta</taxon>
        <taxon>Tracheophyta</taxon>
        <taxon>Spermatophyta</taxon>
        <taxon>Magnoliopsida</taxon>
        <taxon>eudicotyledons</taxon>
        <taxon>Gunneridae</taxon>
        <taxon>Pentapetalae</taxon>
        <taxon>Caryophyllales</taxon>
        <taxon>Cactineae</taxon>
        <taxon>Cactaceae</taxon>
        <taxon>Cactoideae</taxon>
        <taxon>Echinocereeae</taxon>
        <taxon>Carnegiea</taxon>
    </lineage>
</organism>
<evidence type="ECO:0000313" key="3">
    <source>
        <dbReference type="Proteomes" id="UP001153076"/>
    </source>
</evidence>
<sequence>MWNLLMVGAHPWGFKDSTSIVDGLVATDHRAAQCQSSSGAPSMAFSCSLSTGEMAEYVVYHFEWDRREVTFPPLPFPNDFQALCPSYELAMAEEAARWFELLELPQVIFYRMLLNEAQRLGVLYGRILCIMELALTELRLRQGEAEKKDVQCQLKKALFKVEAEVLVTLAQEFQEDAYIEAYLHYIDERRQADAEGQDLEEVKFIPPSGKGDGPGDEATNPLDAEAGTPEDEGREDSGEPDL</sequence>
<feature type="region of interest" description="Disordered" evidence="1">
    <location>
        <begin position="195"/>
        <end position="242"/>
    </location>
</feature>
<protein>
    <submittedName>
        <fullName evidence="2">Uncharacterized protein</fullName>
    </submittedName>
</protein>
<proteinExistence type="predicted"/>
<keyword evidence="3" id="KW-1185">Reference proteome</keyword>
<evidence type="ECO:0000256" key="1">
    <source>
        <dbReference type="SAM" id="MobiDB-lite"/>
    </source>
</evidence>
<dbReference type="AlphaFoldDB" id="A0A9Q1K3M9"/>
<name>A0A9Q1K3M9_9CARY</name>
<accession>A0A9Q1K3M9</accession>
<dbReference type="Proteomes" id="UP001153076">
    <property type="component" value="Unassembled WGS sequence"/>
</dbReference>
<dbReference type="EMBL" id="JAKOGI010000385">
    <property type="protein sequence ID" value="KAJ8435828.1"/>
    <property type="molecule type" value="Genomic_DNA"/>
</dbReference>
<feature type="compositionally biased region" description="Acidic residues" evidence="1">
    <location>
        <begin position="228"/>
        <end position="242"/>
    </location>
</feature>
<gene>
    <name evidence="2" type="ORF">Cgig2_017123</name>
</gene>
<comment type="caution">
    <text evidence="2">The sequence shown here is derived from an EMBL/GenBank/DDBJ whole genome shotgun (WGS) entry which is preliminary data.</text>
</comment>
<reference evidence="2" key="1">
    <citation type="submission" date="2022-04" db="EMBL/GenBank/DDBJ databases">
        <title>Carnegiea gigantea Genome sequencing and assembly v2.</title>
        <authorList>
            <person name="Copetti D."/>
            <person name="Sanderson M.J."/>
            <person name="Burquez A."/>
            <person name="Wojciechowski M.F."/>
        </authorList>
    </citation>
    <scope>NUCLEOTIDE SEQUENCE</scope>
    <source>
        <strain evidence="2">SGP5-SGP5p</strain>
        <tissue evidence="2">Aerial part</tissue>
    </source>
</reference>
<evidence type="ECO:0000313" key="2">
    <source>
        <dbReference type="EMBL" id="KAJ8435828.1"/>
    </source>
</evidence>